<reference evidence="2" key="1">
    <citation type="submission" date="2012-01" db="EMBL/GenBank/DDBJ databases">
        <title>The Genome Sequence of Treponema denticola H1-T.</title>
        <authorList>
            <consortium name="The Broad Institute Genome Sequencing Platform"/>
            <person name="Earl A."/>
            <person name="Ward D."/>
            <person name="Feldgarden M."/>
            <person name="Gevers D."/>
            <person name="Blanton J.M."/>
            <person name="Fenno C.J."/>
            <person name="Baranova O.V."/>
            <person name="Mathney J."/>
            <person name="Dewhirst F.E."/>
            <person name="Izard J."/>
            <person name="Young S.K."/>
            <person name="Zeng Q."/>
            <person name="Gargeya S."/>
            <person name="Fitzgerald M."/>
            <person name="Haas B."/>
            <person name="Abouelleil A."/>
            <person name="Alvarado L."/>
            <person name="Arachchi H.M."/>
            <person name="Berlin A."/>
            <person name="Chapman S.B."/>
            <person name="Gearin G."/>
            <person name="Goldberg J."/>
            <person name="Griggs A."/>
            <person name="Gujja S."/>
            <person name="Hansen M."/>
            <person name="Heiman D."/>
            <person name="Howarth C."/>
            <person name="Larimer J."/>
            <person name="Lui A."/>
            <person name="MacDonald P.J.P."/>
            <person name="McCowen C."/>
            <person name="Montmayeur A."/>
            <person name="Murphy C."/>
            <person name="Neiman D."/>
            <person name="Pearson M."/>
            <person name="Priest M."/>
            <person name="Roberts A."/>
            <person name="Saif S."/>
            <person name="Shea T."/>
            <person name="Sisk P."/>
            <person name="Stolte C."/>
            <person name="Sykes S."/>
            <person name="Wortman J."/>
            <person name="Nusbaum C."/>
            <person name="Birren B."/>
        </authorList>
    </citation>
    <scope>NUCLEOTIDE SEQUENCE [LARGE SCALE GENOMIC DNA]</scope>
    <source>
        <strain evidence="2">H1-T</strain>
    </source>
</reference>
<dbReference type="RefSeq" id="WP_002689778.1">
    <property type="nucleotide sequence ID" value="NZ_CM001794.1"/>
</dbReference>
<protein>
    <submittedName>
        <fullName evidence="2">Uncharacterized protein</fullName>
    </submittedName>
</protein>
<accession>M2BSU9</accession>
<sequence length="164" mass="19286">MWQAISEVLTSGNALQVLIFLVVVIALFILLVKSGIIAIKTKHLRIGQAEKEREIIRRQVEAAHDFVMSIEGKIDADMTKCNRFFIKYVLERVYDKVIEWVMFNNISNSPMYVQDKQETICNLIYTFPIEKAFKTPEFKKRIQNWTAELIARLVQTREIYNKER</sequence>
<keyword evidence="1" id="KW-0812">Transmembrane</keyword>
<feature type="transmembrane region" description="Helical" evidence="1">
    <location>
        <begin position="12"/>
        <end position="32"/>
    </location>
</feature>
<evidence type="ECO:0000313" key="2">
    <source>
        <dbReference type="EMBL" id="EMB28167.1"/>
    </source>
</evidence>
<keyword evidence="1" id="KW-0472">Membrane</keyword>
<gene>
    <name evidence="2" type="ORF">HMPREF9725_02597</name>
</gene>
<organism evidence="2">
    <name type="scientific">Treponema denticola H1-T</name>
    <dbReference type="NCBI Taxonomy" id="999431"/>
    <lineage>
        <taxon>Bacteria</taxon>
        <taxon>Pseudomonadati</taxon>
        <taxon>Spirochaetota</taxon>
        <taxon>Spirochaetia</taxon>
        <taxon>Spirochaetales</taxon>
        <taxon>Treponemataceae</taxon>
        <taxon>Treponema</taxon>
    </lineage>
</organism>
<dbReference type="Proteomes" id="UP000011708">
    <property type="component" value="Chromosome"/>
</dbReference>
<dbReference type="AlphaFoldDB" id="M2BSU9"/>
<keyword evidence="1" id="KW-1133">Transmembrane helix</keyword>
<name>M2BSU9_TREDN</name>
<comment type="caution">
    <text evidence="2">The sequence shown here is derived from an EMBL/GenBank/DDBJ whole genome shotgun (WGS) entry which is preliminary data.</text>
</comment>
<dbReference type="HOGENOM" id="CLU_1618272_0_0_12"/>
<proteinExistence type="predicted"/>
<evidence type="ECO:0000256" key="1">
    <source>
        <dbReference type="SAM" id="Phobius"/>
    </source>
</evidence>
<dbReference type="EMBL" id="AGDW01000025">
    <property type="protein sequence ID" value="EMB28167.1"/>
    <property type="molecule type" value="Genomic_DNA"/>
</dbReference>
<dbReference type="PATRIC" id="fig|999431.4.peg.2692"/>